<dbReference type="Gene3D" id="3.40.50.12780">
    <property type="entry name" value="N-terminal domain of ligase-like"/>
    <property type="match status" value="1"/>
</dbReference>
<evidence type="ECO:0000256" key="2">
    <source>
        <dbReference type="ARBA" id="ARBA00022598"/>
    </source>
</evidence>
<dbReference type="Pfam" id="PF00501">
    <property type="entry name" value="AMP-binding"/>
    <property type="match status" value="1"/>
</dbReference>
<keyword evidence="2 4" id="KW-0436">Ligase</keyword>
<evidence type="ECO:0000313" key="5">
    <source>
        <dbReference type="Proteomes" id="UP000219636"/>
    </source>
</evidence>
<dbReference type="PANTHER" id="PTHR43201:SF5">
    <property type="entry name" value="MEDIUM-CHAIN ACYL-COA LIGASE ACSF2, MITOCHONDRIAL"/>
    <property type="match status" value="1"/>
</dbReference>
<sequence length="444" mass="50249">MSVFNVEQDYIAVITSENQYQYKDLISMSFNSSQKELILIICRNAIDILSSYVSAINSGHAVMLMSADTNNELLQSVVSNYQPKWIVGLNNFNGYENDKDKLVRQSELQIEIHSDLAILLSTSGTTGSKKFVRLSYDNIRSNAKSIIEYLQIDQNERAIMNLPLSYSYGMSIVNSHLLAGATILLTEESVMEKSFWKFVREQKATSIAGVPFTYQMLQRIGFTKMDLPHLKTLTQAGGRLNEKLVRLFAEYAQEHSKRFYVMYGQTEAAPRMSYIPPKRLLDKAGSIGIAIPGGKLRVDNETSELIYEGPNVMMGYAESITDLAKGDELGGLLYTGDTVTMDHEGYFTITGRMKRFIKLFGLRINLDEMEKKLESEIHTTVVCTGTDDKLIVAIESEKVVEQVKEAIEKLYKLHRTAYKVKIIDEMPRFSNGKVDYLTLKEICL</sequence>
<organism evidence="4 5">
    <name type="scientific">Ureibacillus xyleni</name>
    <dbReference type="NCBI Taxonomy" id="614648"/>
    <lineage>
        <taxon>Bacteria</taxon>
        <taxon>Bacillati</taxon>
        <taxon>Bacillota</taxon>
        <taxon>Bacilli</taxon>
        <taxon>Bacillales</taxon>
        <taxon>Caryophanaceae</taxon>
        <taxon>Ureibacillus</taxon>
    </lineage>
</organism>
<dbReference type="GO" id="GO:0006631">
    <property type="term" value="P:fatty acid metabolic process"/>
    <property type="evidence" value="ECO:0007669"/>
    <property type="project" value="TreeGrafter"/>
</dbReference>
<dbReference type="PANTHER" id="PTHR43201">
    <property type="entry name" value="ACYL-COA SYNTHETASE"/>
    <property type="match status" value="1"/>
</dbReference>
<dbReference type="Proteomes" id="UP000219636">
    <property type="component" value="Unassembled WGS sequence"/>
</dbReference>
<gene>
    <name evidence="4" type="ORF">SAMN05880501_101288</name>
</gene>
<keyword evidence="5" id="KW-1185">Reference proteome</keyword>
<reference evidence="5" key="1">
    <citation type="submission" date="2017-08" db="EMBL/GenBank/DDBJ databases">
        <authorList>
            <person name="Varghese N."/>
            <person name="Submissions S."/>
        </authorList>
    </citation>
    <scope>NUCLEOTIDE SEQUENCE [LARGE SCALE GENOMIC DNA]</scope>
    <source>
        <strain evidence="5">JC22</strain>
    </source>
</reference>
<comment type="similarity">
    <text evidence="1">Belongs to the ATP-dependent AMP-binding enzyme family.</text>
</comment>
<evidence type="ECO:0000313" key="4">
    <source>
        <dbReference type="EMBL" id="SOB91315.1"/>
    </source>
</evidence>
<feature type="domain" description="AMP-dependent synthetase/ligase" evidence="3">
    <location>
        <begin position="91"/>
        <end position="316"/>
    </location>
</feature>
<dbReference type="GO" id="GO:0031956">
    <property type="term" value="F:medium-chain fatty acid-CoA ligase activity"/>
    <property type="evidence" value="ECO:0007669"/>
    <property type="project" value="TreeGrafter"/>
</dbReference>
<dbReference type="InterPro" id="IPR000873">
    <property type="entry name" value="AMP-dep_synth/lig_dom"/>
</dbReference>
<dbReference type="SUPFAM" id="SSF56801">
    <property type="entry name" value="Acetyl-CoA synthetase-like"/>
    <property type="match status" value="1"/>
</dbReference>
<accession>A0A285RB40</accession>
<dbReference type="EMBL" id="OBMQ01000001">
    <property type="protein sequence ID" value="SOB91315.1"/>
    <property type="molecule type" value="Genomic_DNA"/>
</dbReference>
<dbReference type="AlphaFoldDB" id="A0A285RB40"/>
<dbReference type="InterPro" id="IPR042099">
    <property type="entry name" value="ANL_N_sf"/>
</dbReference>
<proteinExistence type="inferred from homology"/>
<evidence type="ECO:0000256" key="1">
    <source>
        <dbReference type="ARBA" id="ARBA00006432"/>
    </source>
</evidence>
<name>A0A285RB40_9BACL</name>
<protein>
    <submittedName>
        <fullName evidence="4">Acyl-CoA synthetase (AMP-forming)/AMP-acid ligase II</fullName>
    </submittedName>
</protein>
<evidence type="ECO:0000259" key="3">
    <source>
        <dbReference type="Pfam" id="PF00501"/>
    </source>
</evidence>